<dbReference type="RefSeq" id="XP_004831799.1">
    <property type="nucleotide sequence ID" value="XM_004831742.1"/>
</dbReference>
<feature type="region of interest" description="Disordered" evidence="1">
    <location>
        <begin position="1"/>
        <end position="24"/>
    </location>
</feature>
<evidence type="ECO:0000256" key="1">
    <source>
        <dbReference type="SAM" id="MobiDB-lite"/>
    </source>
</evidence>
<dbReference type="SUPFAM" id="SSF52540">
    <property type="entry name" value="P-loop containing nucleoside triphosphate hydrolases"/>
    <property type="match status" value="1"/>
</dbReference>
<dbReference type="Pfam" id="PF02374">
    <property type="entry name" value="ArsA_ATPase"/>
    <property type="match status" value="1"/>
</dbReference>
<dbReference type="KEGG" id="beq:BEWA_048140"/>
<evidence type="ECO:0000313" key="4">
    <source>
        <dbReference type="Proteomes" id="UP000031512"/>
    </source>
</evidence>
<dbReference type="InterPro" id="IPR027417">
    <property type="entry name" value="P-loop_NTPase"/>
</dbReference>
<accession>L1LA75</accession>
<evidence type="ECO:0000313" key="3">
    <source>
        <dbReference type="EMBL" id="EKX72347.1"/>
    </source>
</evidence>
<feature type="domain" description="ArsA/GET3 Anion-transporting ATPase-like" evidence="2">
    <location>
        <begin position="49"/>
        <end position="77"/>
    </location>
</feature>
<sequence>MDKANREEVPSTSESDNVEREPLYSEEHVERAFELRNDVSNLVKQTSLRWIFVGGKGGVGKTTVSCSLASILADHRESAKTKPLLLEVVKNKDSRDEKEYYYKYDGPNSNTWKYQGPKDITLQERLDDRNCGRNNAIVFNVQNPEKGILSGNSNSNCLTTTRKISVVSTSPQGPPNGDYTVEEYAIGGKDTKISRVTYNRTDIKGIHLTKNDDIFKVRVYSHADSRSNSTPLMLQFIKKDEKQSKWYYSKDKNGIDWGTVDNHSEFYNPGDDPTEALTTGLDDIRCFRDSEITMNLTKDHYKELSKKLASDGGENKYCCSYHENDKESRISVEKIEISCTTHKNQSSITAYKHSITQTGLKLTGIKYYEGGNTETRKSVKFTTQQFPLPNVKAVYAFYCSENPVLIYVDSPGQDEVKGWYQKNKDSESEWTKVETGLHDTDPDKVDDCNKWNTLVKVLKEVGGCTDLKECPPSSAWKIGLGSGSASALGTGGTAYVGWYFWKNYFFDPLVRLI</sequence>
<name>L1LA75_THEEQ</name>
<dbReference type="GeneID" id="15804188"/>
<evidence type="ECO:0000259" key="2">
    <source>
        <dbReference type="Pfam" id="PF02374"/>
    </source>
</evidence>
<gene>
    <name evidence="3" type="ORF">BEWA_048140</name>
</gene>
<proteinExistence type="predicted"/>
<organism evidence="3 4">
    <name type="scientific">Theileria equi strain WA</name>
    <dbReference type="NCBI Taxonomy" id="1537102"/>
    <lineage>
        <taxon>Eukaryota</taxon>
        <taxon>Sar</taxon>
        <taxon>Alveolata</taxon>
        <taxon>Apicomplexa</taxon>
        <taxon>Aconoidasida</taxon>
        <taxon>Piroplasmida</taxon>
        <taxon>Theileriidae</taxon>
        <taxon>Theileria</taxon>
    </lineage>
</organism>
<dbReference type="STRING" id="1537102.L1LA75"/>
<dbReference type="InterPro" id="IPR025723">
    <property type="entry name" value="ArsA/GET3_ATPase-like"/>
</dbReference>
<dbReference type="Gene3D" id="3.40.50.300">
    <property type="entry name" value="P-loop containing nucleotide triphosphate hydrolases"/>
    <property type="match status" value="1"/>
</dbReference>
<keyword evidence="4" id="KW-1185">Reference proteome</keyword>
<comment type="caution">
    <text evidence="3">The sequence shown here is derived from an EMBL/GenBank/DDBJ whole genome shotgun (WGS) entry which is preliminary data.</text>
</comment>
<reference evidence="3 4" key="1">
    <citation type="journal article" date="2012" name="BMC Genomics">
        <title>Comparative genomic analysis and phylogenetic position of Theileria equi.</title>
        <authorList>
            <person name="Kappmeyer L.S."/>
            <person name="Thiagarajan M."/>
            <person name="Herndon D.R."/>
            <person name="Ramsay J.D."/>
            <person name="Caler E."/>
            <person name="Djikeng A."/>
            <person name="Gillespie J.J."/>
            <person name="Lau A.O."/>
            <person name="Roalson E.H."/>
            <person name="Silva J.C."/>
            <person name="Silva M.G."/>
            <person name="Suarez C.E."/>
            <person name="Ueti M.W."/>
            <person name="Nene V.M."/>
            <person name="Mealey R.H."/>
            <person name="Knowles D.P."/>
            <person name="Brayton K.A."/>
        </authorList>
    </citation>
    <scope>NUCLEOTIDE SEQUENCE [LARGE SCALE GENOMIC DNA]</scope>
    <source>
        <strain evidence="3 4">WA</strain>
    </source>
</reference>
<dbReference type="EMBL" id="ACOU01000007">
    <property type="protein sequence ID" value="EKX72347.1"/>
    <property type="molecule type" value="Genomic_DNA"/>
</dbReference>
<dbReference type="AlphaFoldDB" id="L1LA75"/>
<protein>
    <recommendedName>
        <fullName evidence="2">ArsA/GET3 Anion-transporting ATPase-like domain-containing protein</fullName>
    </recommendedName>
</protein>
<dbReference type="Proteomes" id="UP000031512">
    <property type="component" value="Unassembled WGS sequence"/>
</dbReference>
<dbReference type="VEuPathDB" id="PiroplasmaDB:BEWA_048140"/>